<organism evidence="3 4">
    <name type="scientific">Glycomyces algeriensis</name>
    <dbReference type="NCBI Taxonomy" id="256037"/>
    <lineage>
        <taxon>Bacteria</taxon>
        <taxon>Bacillati</taxon>
        <taxon>Actinomycetota</taxon>
        <taxon>Actinomycetes</taxon>
        <taxon>Glycomycetales</taxon>
        <taxon>Glycomycetaceae</taxon>
        <taxon>Glycomyces</taxon>
    </lineage>
</organism>
<evidence type="ECO:0000259" key="2">
    <source>
        <dbReference type="Pfam" id="PF04149"/>
    </source>
</evidence>
<dbReference type="Pfam" id="PF04149">
    <property type="entry name" value="DUF397"/>
    <property type="match status" value="1"/>
</dbReference>
<evidence type="ECO:0000256" key="1">
    <source>
        <dbReference type="SAM" id="MobiDB-lite"/>
    </source>
</evidence>
<gene>
    <name evidence="3" type="ORF">GALLR39Z86_16360</name>
</gene>
<dbReference type="InterPro" id="IPR007278">
    <property type="entry name" value="DUF397"/>
</dbReference>
<feature type="domain" description="DUF397" evidence="2">
    <location>
        <begin position="17"/>
        <end position="70"/>
    </location>
</feature>
<dbReference type="Proteomes" id="UP001144313">
    <property type="component" value="Unassembled WGS sequence"/>
</dbReference>
<evidence type="ECO:0000313" key="3">
    <source>
        <dbReference type="EMBL" id="GLI41786.1"/>
    </source>
</evidence>
<feature type="region of interest" description="Disordered" evidence="1">
    <location>
        <begin position="89"/>
        <end position="139"/>
    </location>
</feature>
<name>A0A9W6G7F2_9ACTN</name>
<keyword evidence="4" id="KW-1185">Reference proteome</keyword>
<comment type="caution">
    <text evidence="3">The sequence shown here is derived from an EMBL/GenBank/DDBJ whole genome shotgun (WGS) entry which is preliminary data.</text>
</comment>
<dbReference type="RefSeq" id="WP_270115252.1">
    <property type="nucleotide sequence ID" value="NZ_BAAAOL010000003.1"/>
</dbReference>
<dbReference type="EMBL" id="BSDT01000001">
    <property type="protein sequence ID" value="GLI41786.1"/>
    <property type="molecule type" value="Genomic_DNA"/>
</dbReference>
<evidence type="ECO:0000313" key="4">
    <source>
        <dbReference type="Proteomes" id="UP001144313"/>
    </source>
</evidence>
<protein>
    <recommendedName>
        <fullName evidence="2">DUF397 domain-containing protein</fullName>
    </recommendedName>
</protein>
<sequence>MTKREHPLKGEFDTATARWERTTHEDGTPAALEIGYADNGLVALRMAEDPEGDVLIYTPAEWEAFVEGVRDGEFDIETWDDEPIVEIIEDDEDEAGAGARAGAGTGTGAEAVAGPAAASGRAGDDANAKADAGEARPAS</sequence>
<accession>A0A9W6G7F2</accession>
<reference evidence="3" key="1">
    <citation type="submission" date="2022-12" db="EMBL/GenBank/DDBJ databases">
        <title>Reference genome sequencing for broad-spectrum identification of bacterial and archaeal isolates by mass spectrometry.</title>
        <authorList>
            <person name="Sekiguchi Y."/>
            <person name="Tourlousse D.M."/>
        </authorList>
    </citation>
    <scope>NUCLEOTIDE SEQUENCE</scope>
    <source>
        <strain evidence="3">LLR39Z86</strain>
    </source>
</reference>
<feature type="compositionally biased region" description="Basic and acidic residues" evidence="1">
    <location>
        <begin position="122"/>
        <end position="139"/>
    </location>
</feature>
<feature type="region of interest" description="Disordered" evidence="1">
    <location>
        <begin position="1"/>
        <end position="26"/>
    </location>
</feature>
<proteinExistence type="predicted"/>
<feature type="compositionally biased region" description="Low complexity" evidence="1">
    <location>
        <begin position="108"/>
        <end position="121"/>
    </location>
</feature>
<dbReference type="AlphaFoldDB" id="A0A9W6G7F2"/>